<reference evidence="1 2" key="1">
    <citation type="journal article" date="2019" name="Nat. Ecol. Evol.">
        <title>Megaphylogeny resolves global patterns of mushroom evolution.</title>
        <authorList>
            <person name="Varga T."/>
            <person name="Krizsan K."/>
            <person name="Foldi C."/>
            <person name="Dima B."/>
            <person name="Sanchez-Garcia M."/>
            <person name="Sanchez-Ramirez S."/>
            <person name="Szollosi G.J."/>
            <person name="Szarkandi J.G."/>
            <person name="Papp V."/>
            <person name="Albert L."/>
            <person name="Andreopoulos W."/>
            <person name="Angelini C."/>
            <person name="Antonin V."/>
            <person name="Barry K.W."/>
            <person name="Bougher N.L."/>
            <person name="Buchanan P."/>
            <person name="Buyck B."/>
            <person name="Bense V."/>
            <person name="Catcheside P."/>
            <person name="Chovatia M."/>
            <person name="Cooper J."/>
            <person name="Damon W."/>
            <person name="Desjardin D."/>
            <person name="Finy P."/>
            <person name="Geml J."/>
            <person name="Haridas S."/>
            <person name="Hughes K."/>
            <person name="Justo A."/>
            <person name="Karasinski D."/>
            <person name="Kautmanova I."/>
            <person name="Kiss B."/>
            <person name="Kocsube S."/>
            <person name="Kotiranta H."/>
            <person name="LaButti K.M."/>
            <person name="Lechner B.E."/>
            <person name="Liimatainen K."/>
            <person name="Lipzen A."/>
            <person name="Lukacs Z."/>
            <person name="Mihaltcheva S."/>
            <person name="Morgado L.N."/>
            <person name="Niskanen T."/>
            <person name="Noordeloos M.E."/>
            <person name="Ohm R.A."/>
            <person name="Ortiz-Santana B."/>
            <person name="Ovrebo C."/>
            <person name="Racz N."/>
            <person name="Riley R."/>
            <person name="Savchenko A."/>
            <person name="Shiryaev A."/>
            <person name="Soop K."/>
            <person name="Spirin V."/>
            <person name="Szebenyi C."/>
            <person name="Tomsovsky M."/>
            <person name="Tulloss R.E."/>
            <person name="Uehling J."/>
            <person name="Grigoriev I.V."/>
            <person name="Vagvolgyi C."/>
            <person name="Papp T."/>
            <person name="Martin F.M."/>
            <person name="Miettinen O."/>
            <person name="Hibbett D.S."/>
            <person name="Nagy L.G."/>
        </authorList>
    </citation>
    <scope>NUCLEOTIDE SEQUENCE [LARGE SCALE GENOMIC DNA]</scope>
    <source>
        <strain evidence="1 2">CBS 166.37</strain>
    </source>
</reference>
<gene>
    <name evidence="1" type="ORF">BDQ12DRAFT_667118</name>
</gene>
<sequence length="282" mass="31334">MEGCPFAKSGEQAQFALLLNNSTPLLKSLRFIGQVQNWQDTDNSFPVNGIEYVSWKGNGSFASSFILDVANWSLSTIQSGYTANYQNDLIDAAVASFLYAHPTLENVSFPCPMGFSGISINSNPSYTGILPNLKVFHGSARNITTLVKLMSDGVNSLEKISVEAFPYLEMKHMLYVLKTNGGLLNVTSVELCHLNVQICVMDDFSALFSHFTTALRIDIPSRLFNQRIGGVDRASLYEIFGNTQTLRVVSNEPERCTIWFKLDEEWTRIARSLSGIQNSSSR</sequence>
<proteinExistence type="predicted"/>
<dbReference type="EMBL" id="ML213609">
    <property type="protein sequence ID" value="TFK37164.1"/>
    <property type="molecule type" value="Genomic_DNA"/>
</dbReference>
<evidence type="ECO:0000313" key="1">
    <source>
        <dbReference type="EMBL" id="TFK37164.1"/>
    </source>
</evidence>
<dbReference type="AlphaFoldDB" id="A0A5C3LVL6"/>
<evidence type="ECO:0000313" key="2">
    <source>
        <dbReference type="Proteomes" id="UP000308652"/>
    </source>
</evidence>
<protein>
    <submittedName>
        <fullName evidence="1">Uncharacterized protein</fullName>
    </submittedName>
</protein>
<keyword evidence="2" id="KW-1185">Reference proteome</keyword>
<dbReference type="Proteomes" id="UP000308652">
    <property type="component" value="Unassembled WGS sequence"/>
</dbReference>
<accession>A0A5C3LVL6</accession>
<name>A0A5C3LVL6_9AGAR</name>
<organism evidence="1 2">
    <name type="scientific">Crucibulum laeve</name>
    <dbReference type="NCBI Taxonomy" id="68775"/>
    <lineage>
        <taxon>Eukaryota</taxon>
        <taxon>Fungi</taxon>
        <taxon>Dikarya</taxon>
        <taxon>Basidiomycota</taxon>
        <taxon>Agaricomycotina</taxon>
        <taxon>Agaricomycetes</taxon>
        <taxon>Agaricomycetidae</taxon>
        <taxon>Agaricales</taxon>
        <taxon>Agaricineae</taxon>
        <taxon>Nidulariaceae</taxon>
        <taxon>Crucibulum</taxon>
    </lineage>
</organism>